<evidence type="ECO:0000259" key="2">
    <source>
        <dbReference type="Pfam" id="PF13032"/>
    </source>
</evidence>
<keyword evidence="6" id="KW-1185">Reference proteome</keyword>
<feature type="domain" description="pPIWI-RE module N-terminal" evidence="3">
    <location>
        <begin position="10"/>
        <end position="418"/>
    </location>
</feature>
<feature type="domain" description="pPIWI-RE RNaseH" evidence="2">
    <location>
        <begin position="696"/>
        <end position="951"/>
    </location>
</feature>
<sequence length="962" mass="110462">MAYPTIRLCAFRLKSDLPTQEFYVMNFPEEAKEVIRRITAKRDKTSIDKTALPVKSLYKGLRLVPGLIHLGNVSPKSEEFWLYSSHPLDTKKLSAILSYWIDIEYPDEPCKRGKVGITAQERQLAMSYLSADKLVWEKREVSYTNHFLTHPNGTANLSSNDFILLPHILATELTKPGLEFEVDGEKLQFYRTIPSSGKGAELISWHPLNYTEDGQIYYYSIVLKLRMVLEPNLHYPRLDVKPSIRRWLSIKDSQLSKSHGSNAYIRAKLNWGQALNPDELTEYLLPCRMVLKNGVANWDENLAILLKKLDILSVTPQQILANYSEALIGNPNIGITYKEGMKPKHKVAKGLPTVNTHELLSQIADVLKYYWQPIDCQRKDYKTNKQSSQFFDLKKPEKNFDEPILRKKAETDKQFAARKKRLLRKQETELKKCVKKKRESESDYQLRREGLLKKQELEHLSWQPNLEETEKAFQLRLEQFYEERSSEQATLRRAIRSSVGEHLTIWIWYINEENLVERLKAIKYCLGLPEAAPGSYSFPEGLTVAICLHEVAGLAQRLDLSPESKPNSTEREKAIKKRRDEIAALVQPVKSKLAGKVGVWFELYEKNYWKFVEKDKEGKENEKKSLLAPWGDPKSSIRLGFADEGLISKFITPEQKNYCQKAICSFIDLLRSLGVRMAPSHITLPKVNKDTPINEVGLWLVNRTSETSGDGKPQTIPVIVKMSSLTAEISAIFPGLESWIPYDEALTRINKEGEGFTNDDKGKAKIRTFIQETLNKKELRGKPTLLYCLAQNIRQQWTWLQDTQISVKGLSFAERDKPVFEEFAGLRVIRLRSGDETSEWFGMDGEKVSGFITGLFKNLDNDRVFFSIGKKPSTMSDILKDLSRIEQPGKPWVHPSLVEIAIGYYQEDDKDNLLDLAAIAHESRHGVLQYEDFLEVPRVLHYAKQMADYVLMLDDDDDASDN</sequence>
<comment type="caution">
    <text evidence="5">The sequence shown here is derived from an EMBL/GenBank/DDBJ whole genome shotgun (WGS) entry which is preliminary data.</text>
</comment>
<dbReference type="InterPro" id="IPR024996">
    <property type="entry name" value="RNaseH_pPIWI_RE"/>
</dbReference>
<feature type="coiled-coil region" evidence="1">
    <location>
        <begin position="406"/>
        <end position="443"/>
    </location>
</feature>
<evidence type="ECO:0000313" key="6">
    <source>
        <dbReference type="Proteomes" id="UP001442494"/>
    </source>
</evidence>
<feature type="domain" description="Prokaryotic pPIWI-RE MID" evidence="4">
    <location>
        <begin position="545"/>
        <end position="681"/>
    </location>
</feature>
<evidence type="ECO:0000259" key="3">
    <source>
        <dbReference type="Pfam" id="PF13111"/>
    </source>
</evidence>
<reference evidence="5 6" key="1">
    <citation type="submission" date="2022-04" db="EMBL/GenBank/DDBJ databases">
        <title>Positive selection, recombination, and allopatry shape intraspecific diversity of widespread and dominant cyanobacteria.</title>
        <authorList>
            <person name="Wei J."/>
            <person name="Shu W."/>
            <person name="Hu C."/>
        </authorList>
    </citation>
    <scope>NUCLEOTIDE SEQUENCE [LARGE SCALE GENOMIC DNA]</scope>
    <source>
        <strain evidence="5 6">GB2-A5</strain>
    </source>
</reference>
<dbReference type="Pfam" id="PF13032">
    <property type="entry name" value="RNaseH_pPIWI_RE"/>
    <property type="match status" value="1"/>
</dbReference>
<dbReference type="EMBL" id="JAMPKK010000046">
    <property type="protein sequence ID" value="MEP0866580.1"/>
    <property type="molecule type" value="Genomic_DNA"/>
</dbReference>
<organism evidence="5 6">
    <name type="scientific">Funiculus sociatus GB2-A5</name>
    <dbReference type="NCBI Taxonomy" id="2933946"/>
    <lineage>
        <taxon>Bacteria</taxon>
        <taxon>Bacillati</taxon>
        <taxon>Cyanobacteriota</taxon>
        <taxon>Cyanophyceae</taxon>
        <taxon>Coleofasciculales</taxon>
        <taxon>Coleofasciculaceae</taxon>
        <taxon>Funiculus</taxon>
    </lineage>
</organism>
<dbReference type="Pfam" id="PF18157">
    <property type="entry name" value="MID_pPIWI_RE"/>
    <property type="match status" value="1"/>
</dbReference>
<evidence type="ECO:0000256" key="1">
    <source>
        <dbReference type="SAM" id="Coils"/>
    </source>
</evidence>
<dbReference type="Proteomes" id="UP001442494">
    <property type="component" value="Unassembled WGS sequence"/>
</dbReference>
<dbReference type="InterPro" id="IPR025085">
    <property type="entry name" value="pPIWI_RE_X"/>
</dbReference>
<evidence type="ECO:0000259" key="4">
    <source>
        <dbReference type="Pfam" id="PF18157"/>
    </source>
</evidence>
<dbReference type="InterPro" id="IPR040496">
    <property type="entry name" value="MID_pPIWI_RE"/>
</dbReference>
<keyword evidence="1" id="KW-0175">Coiled coil</keyword>
<accession>A0ABV0JSZ3</accession>
<proteinExistence type="predicted"/>
<gene>
    <name evidence="5" type="ORF">NDI37_19160</name>
</gene>
<dbReference type="Pfam" id="PF13111">
    <property type="entry name" value="pPIWI_RE_X"/>
    <property type="match status" value="1"/>
</dbReference>
<protein>
    <submittedName>
        <fullName evidence="5">DUF3962 domain-containing protein</fullName>
    </submittedName>
</protein>
<name>A0ABV0JSZ3_9CYAN</name>
<evidence type="ECO:0000313" key="5">
    <source>
        <dbReference type="EMBL" id="MEP0866580.1"/>
    </source>
</evidence>
<dbReference type="RefSeq" id="WP_190417255.1">
    <property type="nucleotide sequence ID" value="NZ_JAMPKK010000046.1"/>
</dbReference>